<feature type="region of interest" description="Disordered" evidence="1">
    <location>
        <begin position="315"/>
        <end position="342"/>
    </location>
</feature>
<evidence type="ECO:0000313" key="5">
    <source>
        <dbReference type="Proteomes" id="UP001064782"/>
    </source>
</evidence>
<dbReference type="PANTHER" id="PTHR47649:SF1">
    <property type="entry name" value="RIBONUCLEASE D"/>
    <property type="match status" value="1"/>
</dbReference>
<feature type="region of interest" description="Disordered" evidence="1">
    <location>
        <begin position="439"/>
        <end position="461"/>
    </location>
</feature>
<name>A0A9P3UWP0_9MYCO</name>
<dbReference type="SUPFAM" id="SSF53098">
    <property type="entry name" value="Ribonuclease H-like"/>
    <property type="match status" value="1"/>
</dbReference>
<feature type="region of interest" description="Disordered" evidence="1">
    <location>
        <begin position="1"/>
        <end position="25"/>
    </location>
</feature>
<dbReference type="Proteomes" id="UP001165663">
    <property type="component" value="Unassembled WGS sequence"/>
</dbReference>
<reference evidence="4" key="1">
    <citation type="submission" date="2022-08" db="EMBL/GenBank/DDBJ databases">
        <title>Mycobacterium kiyosense sp. nov., scotochromogenic slow-glowing species isolated from respiratory specimens.</title>
        <authorList>
            <person name="Fukano H."/>
            <person name="Kazumi Y."/>
            <person name="Sakagami N."/>
            <person name="Ato M."/>
            <person name="Mitarai S."/>
            <person name="Hoshino Y."/>
        </authorList>
    </citation>
    <scope>NUCLEOTIDE SEQUENCE</scope>
    <source>
        <strain evidence="4">1413</strain>
        <strain evidence="3">SRL2020-028</strain>
    </source>
</reference>
<dbReference type="InterPro" id="IPR010997">
    <property type="entry name" value="HRDC-like_sf"/>
</dbReference>
<protein>
    <submittedName>
        <fullName evidence="4">Ribonuclease D</fullName>
    </submittedName>
</protein>
<dbReference type="RefSeq" id="WP_236976375.1">
    <property type="nucleotide sequence ID" value="NZ_BRXE01000022.1"/>
</dbReference>
<comment type="caution">
    <text evidence="4">The sequence shown here is derived from an EMBL/GenBank/DDBJ whole genome shotgun (WGS) entry which is preliminary data.</text>
</comment>
<dbReference type="Pfam" id="PF00570">
    <property type="entry name" value="HRDC"/>
    <property type="match status" value="1"/>
</dbReference>
<dbReference type="GeneID" id="83628919"/>
<dbReference type="CDD" id="cd06142">
    <property type="entry name" value="RNaseD_exo"/>
    <property type="match status" value="1"/>
</dbReference>
<dbReference type="Pfam" id="PF01612">
    <property type="entry name" value="DNA_pol_A_exo1"/>
    <property type="match status" value="1"/>
</dbReference>
<dbReference type="InterPro" id="IPR002121">
    <property type="entry name" value="HRDC_dom"/>
</dbReference>
<dbReference type="GO" id="GO:0000166">
    <property type="term" value="F:nucleotide binding"/>
    <property type="evidence" value="ECO:0007669"/>
    <property type="project" value="InterPro"/>
</dbReference>
<dbReference type="GO" id="GO:0006139">
    <property type="term" value="P:nucleobase-containing compound metabolic process"/>
    <property type="evidence" value="ECO:0007669"/>
    <property type="project" value="InterPro"/>
</dbReference>
<proteinExistence type="predicted"/>
<dbReference type="Gene3D" id="3.30.420.10">
    <property type="entry name" value="Ribonuclease H-like superfamily/Ribonuclease H"/>
    <property type="match status" value="1"/>
</dbReference>
<dbReference type="InterPro" id="IPR036397">
    <property type="entry name" value="RNaseH_sf"/>
</dbReference>
<dbReference type="SMART" id="SM00341">
    <property type="entry name" value="HRDC"/>
    <property type="match status" value="1"/>
</dbReference>
<dbReference type="Gene3D" id="1.10.150.80">
    <property type="entry name" value="HRDC domain"/>
    <property type="match status" value="2"/>
</dbReference>
<dbReference type="InterPro" id="IPR002562">
    <property type="entry name" value="3'-5'_exonuclease_dom"/>
</dbReference>
<dbReference type="InterPro" id="IPR041605">
    <property type="entry name" value="Exo_C"/>
</dbReference>
<evidence type="ECO:0000256" key="1">
    <source>
        <dbReference type="SAM" id="MobiDB-lite"/>
    </source>
</evidence>
<feature type="compositionally biased region" description="Low complexity" evidence="1">
    <location>
        <begin position="1"/>
        <end position="20"/>
    </location>
</feature>
<dbReference type="PANTHER" id="PTHR47649">
    <property type="entry name" value="RIBONUCLEASE D"/>
    <property type="match status" value="1"/>
</dbReference>
<accession>A0A9P3UWP0</accession>
<dbReference type="EMBL" id="BRXE01000022">
    <property type="protein sequence ID" value="GLB83189.1"/>
    <property type="molecule type" value="Genomic_DNA"/>
</dbReference>
<dbReference type="Pfam" id="PF18305">
    <property type="entry name" value="DNA_pol_A_exoN"/>
    <property type="match status" value="1"/>
</dbReference>
<dbReference type="SUPFAM" id="SSF47819">
    <property type="entry name" value="HRDC-like"/>
    <property type="match status" value="1"/>
</dbReference>
<dbReference type="InterPro" id="IPR044876">
    <property type="entry name" value="HRDC_dom_sf"/>
</dbReference>
<dbReference type="PROSITE" id="PS50967">
    <property type="entry name" value="HRDC"/>
    <property type="match status" value="1"/>
</dbReference>
<evidence type="ECO:0000313" key="4">
    <source>
        <dbReference type="EMBL" id="GLD29403.1"/>
    </source>
</evidence>
<dbReference type="GO" id="GO:0008408">
    <property type="term" value="F:3'-5' exonuclease activity"/>
    <property type="evidence" value="ECO:0007669"/>
    <property type="project" value="InterPro"/>
</dbReference>
<sequence>MSSSPTEPDPSDSTDPAATPLLHPADGMPALSVTVRDIAAAAAKLDRGHGPFAVDAERASGFRYSNRAYLIQIRRSGAGTVLIDPVSHGGDPATVLRPVAEVLGQDEWILHSADQDLPCLAEVGLRPPALYDTELAGRLAGFDRVNLATMVERLLGRGLAKGHGAADWSKRPLPAAWLNYAALDVELLIELRAAIAEILTEQGKTDWAAQEFEYLRTFEDRAAPITRRDRWRRTSGIHKVHDRRALAAVRELWTTRDRIAQRRDIAPRRILPDSAIIDAALTDPKTVDELVELPVFGGRNQRRSASMWLSALEAARQNPDPPEVNEAASGPPPPARWSRRKPDAAARLEAARAVLAELSERVHIPAENLVAPDLVRRLCWEWEILAPRLAPGTTDPVAITDEYLRAGQARDWQRELVVPALAAAVAFPVTVDECAAAGDVNPGARAPRSRQPNFPGPQPNP</sequence>
<dbReference type="EMBL" id="BRZI01000005">
    <property type="protein sequence ID" value="GLD29403.1"/>
    <property type="molecule type" value="Genomic_DNA"/>
</dbReference>
<dbReference type="GO" id="GO:0003676">
    <property type="term" value="F:nucleic acid binding"/>
    <property type="evidence" value="ECO:0007669"/>
    <property type="project" value="InterPro"/>
</dbReference>
<dbReference type="SMART" id="SM00474">
    <property type="entry name" value="35EXOc"/>
    <property type="match status" value="1"/>
</dbReference>
<dbReference type="InterPro" id="IPR012337">
    <property type="entry name" value="RNaseH-like_sf"/>
</dbReference>
<evidence type="ECO:0000313" key="3">
    <source>
        <dbReference type="EMBL" id="GLB83189.1"/>
    </source>
</evidence>
<organism evidence="4 5">
    <name type="scientific">Mycobacterium kiyosense</name>
    <dbReference type="NCBI Taxonomy" id="2871094"/>
    <lineage>
        <taxon>Bacteria</taxon>
        <taxon>Bacillati</taxon>
        <taxon>Actinomycetota</taxon>
        <taxon>Actinomycetes</taxon>
        <taxon>Mycobacteriales</taxon>
        <taxon>Mycobacteriaceae</taxon>
        <taxon>Mycobacterium</taxon>
    </lineage>
</organism>
<gene>
    <name evidence="4" type="ORF">Mkiyose1413_12860</name>
    <name evidence="3" type="ORF">SRL2020028_24450</name>
</gene>
<dbReference type="Proteomes" id="UP001064782">
    <property type="component" value="Unassembled WGS sequence"/>
</dbReference>
<keyword evidence="5" id="KW-1185">Reference proteome</keyword>
<dbReference type="InterPro" id="IPR051086">
    <property type="entry name" value="RNase_D-like"/>
</dbReference>
<evidence type="ECO:0000259" key="2">
    <source>
        <dbReference type="PROSITE" id="PS50967"/>
    </source>
</evidence>
<feature type="domain" description="HRDC" evidence="2">
    <location>
        <begin position="242"/>
        <end position="322"/>
    </location>
</feature>
<dbReference type="AlphaFoldDB" id="A0A9P3UWP0"/>